<dbReference type="InterPro" id="IPR002410">
    <property type="entry name" value="Peptidase_S33"/>
</dbReference>
<dbReference type="GO" id="GO:0008233">
    <property type="term" value="F:peptidase activity"/>
    <property type="evidence" value="ECO:0007669"/>
    <property type="project" value="InterPro"/>
</dbReference>
<evidence type="ECO:0000313" key="4">
    <source>
        <dbReference type="EMBL" id="PMD34366.1"/>
    </source>
</evidence>
<evidence type="ECO:0000256" key="1">
    <source>
        <dbReference type="ARBA" id="ARBA00010088"/>
    </source>
</evidence>
<dbReference type="InterPro" id="IPR029058">
    <property type="entry name" value="AB_hydrolase_fold"/>
</dbReference>
<dbReference type="EMBL" id="KZ613954">
    <property type="protein sequence ID" value="PMD34366.1"/>
    <property type="molecule type" value="Genomic_DNA"/>
</dbReference>
<name>A0A2J6R770_HYAVF</name>
<comment type="similarity">
    <text evidence="1">Belongs to the peptidase S33 family.</text>
</comment>
<dbReference type="PIRSF" id="PIRSF005539">
    <property type="entry name" value="Pept_S33_TRI_F1"/>
    <property type="match status" value="1"/>
</dbReference>
<evidence type="ECO:0000259" key="3">
    <source>
        <dbReference type="Pfam" id="PF00561"/>
    </source>
</evidence>
<dbReference type="PANTHER" id="PTHR43433:SF5">
    <property type="entry name" value="AB HYDROLASE-1 DOMAIN-CONTAINING PROTEIN"/>
    <property type="match status" value="1"/>
</dbReference>
<proteinExistence type="inferred from homology"/>
<organism evidence="4 5">
    <name type="scientific">Hyaloscypha variabilis (strain UAMH 11265 / GT02V1 / F)</name>
    <name type="common">Meliniomyces variabilis</name>
    <dbReference type="NCBI Taxonomy" id="1149755"/>
    <lineage>
        <taxon>Eukaryota</taxon>
        <taxon>Fungi</taxon>
        <taxon>Dikarya</taxon>
        <taxon>Ascomycota</taxon>
        <taxon>Pezizomycotina</taxon>
        <taxon>Leotiomycetes</taxon>
        <taxon>Helotiales</taxon>
        <taxon>Hyaloscyphaceae</taxon>
        <taxon>Hyaloscypha</taxon>
        <taxon>Hyaloscypha variabilis</taxon>
    </lineage>
</organism>
<evidence type="ECO:0000313" key="5">
    <source>
        <dbReference type="Proteomes" id="UP000235786"/>
    </source>
</evidence>
<keyword evidence="5" id="KW-1185">Reference proteome</keyword>
<dbReference type="PRINTS" id="PR00793">
    <property type="entry name" value="PROAMNOPTASE"/>
</dbReference>
<dbReference type="AlphaFoldDB" id="A0A2J6R770"/>
<dbReference type="GO" id="GO:0006508">
    <property type="term" value="P:proteolysis"/>
    <property type="evidence" value="ECO:0007669"/>
    <property type="project" value="InterPro"/>
</dbReference>
<dbReference type="Proteomes" id="UP000235786">
    <property type="component" value="Unassembled WGS sequence"/>
</dbReference>
<dbReference type="Pfam" id="PF00561">
    <property type="entry name" value="Abhydrolase_1"/>
    <property type="match status" value="1"/>
</dbReference>
<feature type="domain" description="AB hydrolase-1" evidence="3">
    <location>
        <begin position="42"/>
        <end position="168"/>
    </location>
</feature>
<accession>A0A2J6R770</accession>
<gene>
    <name evidence="4" type="ORF">L207DRAFT_517525</name>
</gene>
<dbReference type="InterPro" id="IPR000073">
    <property type="entry name" value="AB_hydrolase_1"/>
</dbReference>
<dbReference type="NCBIfam" id="TIGR01250">
    <property type="entry name" value="pro_imino_pep_2"/>
    <property type="match status" value="1"/>
</dbReference>
<protein>
    <submittedName>
        <fullName evidence="4">Proline-specific peptidase</fullName>
    </submittedName>
</protein>
<dbReference type="InterPro" id="IPR050471">
    <property type="entry name" value="AB_hydrolase"/>
</dbReference>
<reference evidence="4 5" key="1">
    <citation type="submission" date="2016-04" db="EMBL/GenBank/DDBJ databases">
        <title>A degradative enzymes factory behind the ericoid mycorrhizal symbiosis.</title>
        <authorList>
            <consortium name="DOE Joint Genome Institute"/>
            <person name="Martino E."/>
            <person name="Morin E."/>
            <person name="Grelet G."/>
            <person name="Kuo A."/>
            <person name="Kohler A."/>
            <person name="Daghino S."/>
            <person name="Barry K."/>
            <person name="Choi C."/>
            <person name="Cichocki N."/>
            <person name="Clum A."/>
            <person name="Copeland A."/>
            <person name="Hainaut M."/>
            <person name="Haridas S."/>
            <person name="Labutti K."/>
            <person name="Lindquist E."/>
            <person name="Lipzen A."/>
            <person name="Khouja H.-R."/>
            <person name="Murat C."/>
            <person name="Ohm R."/>
            <person name="Olson A."/>
            <person name="Spatafora J."/>
            <person name="Veneault-Fourrey C."/>
            <person name="Henrissat B."/>
            <person name="Grigoriev I."/>
            <person name="Martin F."/>
            <person name="Perotto S."/>
        </authorList>
    </citation>
    <scope>NUCLEOTIDE SEQUENCE [LARGE SCALE GENOMIC DNA]</scope>
    <source>
        <strain evidence="4 5">F</strain>
    </source>
</reference>
<dbReference type="InterPro" id="IPR005945">
    <property type="entry name" value="Pro_imino_pep"/>
</dbReference>
<dbReference type="OrthoDB" id="190201at2759"/>
<dbReference type="SUPFAM" id="SSF53474">
    <property type="entry name" value="alpha/beta-Hydrolases"/>
    <property type="match status" value="1"/>
</dbReference>
<dbReference type="PANTHER" id="PTHR43433">
    <property type="entry name" value="HYDROLASE, ALPHA/BETA FOLD FAMILY PROTEIN"/>
    <property type="match status" value="1"/>
</dbReference>
<sequence>MSSLSTNEGEAPFPYPSAPKPLKTWYKTFGDLSISKTNPSAKPLIIIHGGPGMTHHYLTPHTHLTEKYSIPIILYDQIGCGSSTHVPELADDTSFWTIELFIAELENLISHLGLQEYDILGSSWGGMIASKFAARHPAGLRRLILSNSPADMKIRYESTAEYRRELPEDVQAVIDKHEAAGTFDDPEYEAAYMVFVKRHIFSLDTFSEPLVKSMIEMAKDKTVANVMSGGNADRFRNLGTLAGYSMIGEAKKIKNRTLLINGNREIASDAAVRPFWREIERCKWVTMMGSTHAPHLEEPEKYMGIVSEFLIEE</sequence>
<keyword evidence="2" id="KW-0378">Hydrolase</keyword>
<dbReference type="Gene3D" id="3.40.50.1820">
    <property type="entry name" value="alpha/beta hydrolase"/>
    <property type="match status" value="1"/>
</dbReference>
<dbReference type="PRINTS" id="PR00111">
    <property type="entry name" value="ABHYDROLASE"/>
</dbReference>
<evidence type="ECO:0000256" key="2">
    <source>
        <dbReference type="ARBA" id="ARBA00022801"/>
    </source>
</evidence>